<dbReference type="PRINTS" id="PR00723">
    <property type="entry name" value="SUBTILISIN"/>
</dbReference>
<feature type="domain" description="Fervidolysin-like N-terminal prodomain" evidence="7">
    <location>
        <begin position="121"/>
        <end position="186"/>
    </location>
</feature>
<dbReference type="PROSITE" id="PS51892">
    <property type="entry name" value="SUBTILASE"/>
    <property type="match status" value="1"/>
</dbReference>
<feature type="active site" description="Charge relay system" evidence="4">
    <location>
        <position position="248"/>
    </location>
</feature>
<comment type="similarity">
    <text evidence="4">Belongs to the peptidase S8 family.</text>
</comment>
<dbReference type="InterPro" id="IPR000209">
    <property type="entry name" value="Peptidase_S8/S53_dom"/>
</dbReference>
<evidence type="ECO:0000259" key="7">
    <source>
        <dbReference type="Pfam" id="PF22148"/>
    </source>
</evidence>
<organism evidence="8 9">
    <name type="scientific">Pedobacter montanisoli</name>
    <dbReference type="NCBI Taxonomy" id="2923277"/>
    <lineage>
        <taxon>Bacteria</taxon>
        <taxon>Pseudomonadati</taxon>
        <taxon>Bacteroidota</taxon>
        <taxon>Sphingobacteriia</taxon>
        <taxon>Sphingobacteriales</taxon>
        <taxon>Sphingobacteriaceae</taxon>
        <taxon>Pedobacter</taxon>
    </lineage>
</organism>
<evidence type="ECO:0000313" key="8">
    <source>
        <dbReference type="EMBL" id="MCJ0742542.1"/>
    </source>
</evidence>
<dbReference type="PANTHER" id="PTHR42884">
    <property type="entry name" value="PROPROTEIN CONVERTASE SUBTILISIN/KEXIN-RELATED"/>
    <property type="match status" value="1"/>
</dbReference>
<dbReference type="InterPro" id="IPR054399">
    <property type="entry name" value="Fervidolysin-like_N_prodom"/>
</dbReference>
<keyword evidence="1 4" id="KW-0645">Protease</keyword>
<evidence type="ECO:0000259" key="5">
    <source>
        <dbReference type="Pfam" id="PF00082"/>
    </source>
</evidence>
<evidence type="ECO:0000313" key="9">
    <source>
        <dbReference type="Proteomes" id="UP001165460"/>
    </source>
</evidence>
<evidence type="ECO:0000256" key="3">
    <source>
        <dbReference type="ARBA" id="ARBA00022825"/>
    </source>
</evidence>
<evidence type="ECO:0000256" key="1">
    <source>
        <dbReference type="ARBA" id="ARBA00022670"/>
    </source>
</evidence>
<dbReference type="InterPro" id="IPR026444">
    <property type="entry name" value="Secre_tail"/>
</dbReference>
<dbReference type="InterPro" id="IPR015500">
    <property type="entry name" value="Peptidase_S8_subtilisin-rel"/>
</dbReference>
<evidence type="ECO:0000256" key="2">
    <source>
        <dbReference type="ARBA" id="ARBA00022801"/>
    </source>
</evidence>
<gene>
    <name evidence="8" type="ORF">MMF97_07455</name>
</gene>
<evidence type="ECO:0000259" key="6">
    <source>
        <dbReference type="Pfam" id="PF18962"/>
    </source>
</evidence>
<name>A0ABS9ZW69_9SPHI</name>
<keyword evidence="9" id="KW-1185">Reference proteome</keyword>
<keyword evidence="3 4" id="KW-0720">Serine protease</keyword>
<evidence type="ECO:0000256" key="4">
    <source>
        <dbReference type="PROSITE-ProRule" id="PRU01240"/>
    </source>
</evidence>
<dbReference type="Pfam" id="PF22148">
    <property type="entry name" value="Fervidolysin_NPro-like"/>
    <property type="match status" value="1"/>
</dbReference>
<dbReference type="Pfam" id="PF00082">
    <property type="entry name" value="Peptidase_S8"/>
    <property type="match status" value="1"/>
</dbReference>
<feature type="domain" description="Secretion system C-terminal sorting" evidence="6">
    <location>
        <begin position="809"/>
        <end position="893"/>
    </location>
</feature>
<dbReference type="RefSeq" id="WP_243361055.1">
    <property type="nucleotide sequence ID" value="NZ_JALGBH010000001.1"/>
</dbReference>
<dbReference type="PROSITE" id="PS00138">
    <property type="entry name" value="SUBTILASE_SER"/>
    <property type="match status" value="1"/>
</dbReference>
<dbReference type="Proteomes" id="UP001165460">
    <property type="component" value="Unassembled WGS sequence"/>
</dbReference>
<feature type="domain" description="Peptidase S8/S53" evidence="5">
    <location>
        <begin position="241"/>
        <end position="553"/>
    </location>
</feature>
<dbReference type="SUPFAM" id="SSF52743">
    <property type="entry name" value="Subtilisin-like"/>
    <property type="match status" value="1"/>
</dbReference>
<sequence length="896" mass="96882">MRSIFFALSSLIFIAIIYSFTSSNNEDYYYAFNEKVYLQRLNTKIAIRYKDSKVAQTASKTLLKDGNRDTEIKWQDNRTVVLNVLSADETDNFITEAQKNNDVSSVNFVYLLKKSDLEMIVTDEILIKFKSSVSNQKTDSITRQYKLTSIKQTKNYRLYQVPRLSNAIQIANLFQESGLVEFAHPNFISKVDFYQSIPNDPYFPYQWNLHNTGQSFNGHTGTINADIDAPQAWDITSGCNSVTVAVLDQGVTSNHIDLPNSRQVRLTGSNFGDGSTNDPSPTGNDNHGNACAGLIAATKNNNIGIAGIASEVNIMPIRIFNSDGSGITVQGIADAITFAKDNGADILSNSWGYNSNNPNLYPVIISAIQDAITNGRGGKGCVVVFAAGNTANSAAGNNGYVTFPANVNINGVITVGATDRYNSKANYSPLSSEIDICAPSHRAYPSQITGETFEVWSIDIPGSSGYNPWADTSTNPPSFGENLPSSGINYLDFTGRFGGTSASCPQIAGVAALMLSVNPSLLQQEIFNYLTGSADKVGGYSYVGGRSNQLGYGKVNAFAAVKAALPKINGTSIFCNTATYNLPGLPTGATVTWSVNGTYSISGSNTANPVTVQRTSNGYGTLTANVITSCGSYIITKSLNPLVITVTPTNDNGSCGGTATVEGATGTLTWTVDGNLLINGTSTSLTTTSNSIDFTGAAGSIQVTGGDCSINLGEYFAPYQPEIHFAVNPAIGSEPLSASVYPYNHSYSAIRWYLNGDLVESGTEIYFNSSPPCNNSEVTVEIDLNCGLTVSSSATFERYCGGWWRTMIVYPNPANSYISIEPDNDKLRKLSGKEKLAMKEYEAYLYDIKGKLLLRGRSNNYKLQLDTKNLKSDNYFLHVHVEGQKEIIKQQIIVRH</sequence>
<dbReference type="EMBL" id="JALGBH010000001">
    <property type="protein sequence ID" value="MCJ0742542.1"/>
    <property type="molecule type" value="Genomic_DNA"/>
</dbReference>
<comment type="caution">
    <text evidence="8">The sequence shown here is derived from an EMBL/GenBank/DDBJ whole genome shotgun (WGS) entry which is preliminary data.</text>
</comment>
<dbReference type="InterPro" id="IPR036852">
    <property type="entry name" value="Peptidase_S8/S53_dom_sf"/>
</dbReference>
<keyword evidence="2 4" id="KW-0378">Hydrolase</keyword>
<dbReference type="NCBIfam" id="TIGR04183">
    <property type="entry name" value="Por_Secre_tail"/>
    <property type="match status" value="1"/>
</dbReference>
<reference evidence="8" key="1">
    <citation type="submission" date="2022-03" db="EMBL/GenBank/DDBJ databases">
        <authorList>
            <person name="Woo C.Y."/>
        </authorList>
    </citation>
    <scope>NUCLEOTIDE SEQUENCE</scope>
    <source>
        <strain evidence="8">CYS-01</strain>
    </source>
</reference>
<protein>
    <submittedName>
        <fullName evidence="8">S8 family serine peptidase</fullName>
    </submittedName>
</protein>
<dbReference type="Gene3D" id="3.40.50.200">
    <property type="entry name" value="Peptidase S8/S53 domain"/>
    <property type="match status" value="1"/>
</dbReference>
<proteinExistence type="inferred from homology"/>
<feature type="active site" description="Charge relay system" evidence="4">
    <location>
        <position position="287"/>
    </location>
</feature>
<feature type="active site" description="Charge relay system" evidence="4">
    <location>
        <position position="501"/>
    </location>
</feature>
<dbReference type="PANTHER" id="PTHR42884:SF14">
    <property type="entry name" value="NEUROENDOCRINE CONVERTASE 1"/>
    <property type="match status" value="1"/>
</dbReference>
<accession>A0ABS9ZW69</accession>
<dbReference type="InterPro" id="IPR023828">
    <property type="entry name" value="Peptidase_S8_Ser-AS"/>
</dbReference>
<dbReference type="Pfam" id="PF18962">
    <property type="entry name" value="Por_Secre_tail"/>
    <property type="match status" value="1"/>
</dbReference>